<dbReference type="InterPro" id="IPR004276">
    <property type="entry name" value="GlycoTrans_28_N"/>
</dbReference>
<proteinExistence type="inferred from homology"/>
<keyword evidence="3 12" id="KW-0328">Glycosyltransferase</keyword>
<keyword evidence="4 12" id="KW-0808">Transferase</keyword>
<dbReference type="HAMAP" id="MF_00033">
    <property type="entry name" value="MurG"/>
    <property type="match status" value="1"/>
</dbReference>
<evidence type="ECO:0000256" key="7">
    <source>
        <dbReference type="ARBA" id="ARBA00023136"/>
    </source>
</evidence>
<evidence type="ECO:0000313" key="12">
    <source>
        <dbReference type="EMBL" id="VAW91838.1"/>
    </source>
</evidence>
<keyword evidence="1" id="KW-1003">Cell membrane</keyword>
<gene>
    <name evidence="12" type="ORF">MNBD_GAMMA23-154</name>
</gene>
<evidence type="ECO:0000256" key="6">
    <source>
        <dbReference type="ARBA" id="ARBA00022984"/>
    </source>
</evidence>
<dbReference type="EC" id="2.4.1.227" evidence="12"/>
<protein>
    <submittedName>
        <fullName evidence="12">UDP-N-acetylglucosamine--N-acetylmuramyl-(Pentapeptide) pyrophosphoryl-undecaprenol N-acetylglucosamine transferase</fullName>
        <ecNumber evidence="12">2.4.1.227</ecNumber>
    </submittedName>
</protein>
<dbReference type="PANTHER" id="PTHR21015:SF22">
    <property type="entry name" value="GLYCOSYLTRANSFERASE"/>
    <property type="match status" value="1"/>
</dbReference>
<evidence type="ECO:0000256" key="3">
    <source>
        <dbReference type="ARBA" id="ARBA00022676"/>
    </source>
</evidence>
<organism evidence="12">
    <name type="scientific">hydrothermal vent metagenome</name>
    <dbReference type="NCBI Taxonomy" id="652676"/>
    <lineage>
        <taxon>unclassified sequences</taxon>
        <taxon>metagenomes</taxon>
        <taxon>ecological metagenomes</taxon>
    </lineage>
</organism>
<evidence type="ECO:0000256" key="8">
    <source>
        <dbReference type="ARBA" id="ARBA00023306"/>
    </source>
</evidence>
<keyword evidence="6" id="KW-0573">Peptidoglycan synthesis</keyword>
<evidence type="ECO:0000256" key="4">
    <source>
        <dbReference type="ARBA" id="ARBA00022679"/>
    </source>
</evidence>
<dbReference type="GO" id="GO:0008360">
    <property type="term" value="P:regulation of cell shape"/>
    <property type="evidence" value="ECO:0007669"/>
    <property type="project" value="UniProtKB-KW"/>
</dbReference>
<evidence type="ECO:0000256" key="1">
    <source>
        <dbReference type="ARBA" id="ARBA00022475"/>
    </source>
</evidence>
<dbReference type="AlphaFoldDB" id="A0A3B0ZEH8"/>
<evidence type="ECO:0000259" key="10">
    <source>
        <dbReference type="Pfam" id="PF03033"/>
    </source>
</evidence>
<dbReference type="CDD" id="cd03785">
    <property type="entry name" value="GT28_MurG"/>
    <property type="match status" value="1"/>
</dbReference>
<reference evidence="12" key="1">
    <citation type="submission" date="2018-06" db="EMBL/GenBank/DDBJ databases">
        <authorList>
            <person name="Zhirakovskaya E."/>
        </authorList>
    </citation>
    <scope>NUCLEOTIDE SEQUENCE</scope>
</reference>
<evidence type="ECO:0000259" key="11">
    <source>
        <dbReference type="Pfam" id="PF04101"/>
    </source>
</evidence>
<dbReference type="InterPro" id="IPR006009">
    <property type="entry name" value="GlcNAc_MurG"/>
</dbReference>
<keyword evidence="8" id="KW-0131">Cell cycle</keyword>
<dbReference type="GO" id="GO:0051301">
    <property type="term" value="P:cell division"/>
    <property type="evidence" value="ECO:0007669"/>
    <property type="project" value="UniProtKB-KW"/>
</dbReference>
<keyword evidence="2" id="KW-0132">Cell division</keyword>
<dbReference type="InterPro" id="IPR007235">
    <property type="entry name" value="Glyco_trans_28_C"/>
</dbReference>
<keyword evidence="5" id="KW-0133">Cell shape</keyword>
<feature type="domain" description="Glycosyltransferase family 28 N-terminal" evidence="10">
    <location>
        <begin position="4"/>
        <end position="141"/>
    </location>
</feature>
<keyword evidence="9" id="KW-0961">Cell wall biogenesis/degradation</keyword>
<dbReference type="GO" id="GO:0071555">
    <property type="term" value="P:cell wall organization"/>
    <property type="evidence" value="ECO:0007669"/>
    <property type="project" value="UniProtKB-KW"/>
</dbReference>
<sequence>MMHVLIATGGTGGHVYPALAVAEELISRGVKVSWMGTRKGMECKIVSAKSIPLYFISVTGLRGKGLLGWLLAPFKLSVAIGQALSICIKHKPNVVLGMGGFVSGPGGIASWILRKPLVIHEQNTIAGMTNKMLANFATHVVQAFPETFKSSVQAIHIGNPVRREIETIVPPAERFAEHTDKKIHVLVLGGSLGALALNKALPATFNAIEKTCALSVVHQTGLRHLQNTKDIYSQTLVDVTVVDYIDDMPARYNWADVVICRSGALTVSELCAAGVGSLLIPYPHAVDDHQYYNAKYLADGGAAIIVRQSEIKSTDFIQTLESLLCKGRSKLLQMAENARLLAMHDAANKVADLCCNLMAKPEKRALHG</sequence>
<dbReference type="GO" id="GO:0050511">
    <property type="term" value="F:undecaprenyldiphospho-muramoylpentapeptide beta-N-acetylglucosaminyltransferase activity"/>
    <property type="evidence" value="ECO:0007669"/>
    <property type="project" value="InterPro"/>
</dbReference>
<name>A0A3B0ZEH8_9ZZZZ</name>
<feature type="domain" description="Glycosyl transferase family 28 C-terminal" evidence="11">
    <location>
        <begin position="185"/>
        <end position="349"/>
    </location>
</feature>
<evidence type="ECO:0000256" key="9">
    <source>
        <dbReference type="ARBA" id="ARBA00023316"/>
    </source>
</evidence>
<dbReference type="GO" id="GO:0009252">
    <property type="term" value="P:peptidoglycan biosynthetic process"/>
    <property type="evidence" value="ECO:0007669"/>
    <property type="project" value="UniProtKB-KW"/>
</dbReference>
<dbReference type="Pfam" id="PF03033">
    <property type="entry name" value="Glyco_transf_28"/>
    <property type="match status" value="1"/>
</dbReference>
<dbReference type="NCBIfam" id="TIGR01133">
    <property type="entry name" value="murG"/>
    <property type="match status" value="1"/>
</dbReference>
<accession>A0A3B0ZEH8</accession>
<evidence type="ECO:0000256" key="2">
    <source>
        <dbReference type="ARBA" id="ARBA00022618"/>
    </source>
</evidence>
<dbReference type="Pfam" id="PF04101">
    <property type="entry name" value="Glyco_tran_28_C"/>
    <property type="match status" value="1"/>
</dbReference>
<dbReference type="EMBL" id="UOFT01000016">
    <property type="protein sequence ID" value="VAW91838.1"/>
    <property type="molecule type" value="Genomic_DNA"/>
</dbReference>
<keyword evidence="7" id="KW-0472">Membrane</keyword>
<dbReference type="PANTHER" id="PTHR21015">
    <property type="entry name" value="UDP-N-ACETYLGLUCOSAMINE--N-ACETYLMURAMYL-(PENTAPEPTIDE) PYROPHOSPHORYL-UNDECAPRENOL N-ACETYLGLUCOSAMINE TRANSFERASE 1"/>
    <property type="match status" value="1"/>
</dbReference>
<dbReference type="Gene3D" id="3.40.50.2000">
    <property type="entry name" value="Glycogen Phosphorylase B"/>
    <property type="match status" value="2"/>
</dbReference>
<dbReference type="SUPFAM" id="SSF53756">
    <property type="entry name" value="UDP-Glycosyltransferase/glycogen phosphorylase"/>
    <property type="match status" value="1"/>
</dbReference>
<dbReference type="GO" id="GO:0005975">
    <property type="term" value="P:carbohydrate metabolic process"/>
    <property type="evidence" value="ECO:0007669"/>
    <property type="project" value="InterPro"/>
</dbReference>
<evidence type="ECO:0000256" key="5">
    <source>
        <dbReference type="ARBA" id="ARBA00022960"/>
    </source>
</evidence>